<dbReference type="InterPro" id="IPR050359">
    <property type="entry name" value="bHLH_transcription_factors"/>
</dbReference>
<dbReference type="GO" id="GO:0070888">
    <property type="term" value="F:E-box binding"/>
    <property type="evidence" value="ECO:0007669"/>
    <property type="project" value="TreeGrafter"/>
</dbReference>
<evidence type="ECO:0000313" key="3">
    <source>
        <dbReference type="Proteomes" id="UP000046395"/>
    </source>
</evidence>
<evidence type="ECO:0000259" key="2">
    <source>
        <dbReference type="PROSITE" id="PS50888"/>
    </source>
</evidence>
<dbReference type="GO" id="GO:0000981">
    <property type="term" value="F:DNA-binding transcription factor activity, RNA polymerase II-specific"/>
    <property type="evidence" value="ECO:0007669"/>
    <property type="project" value="TreeGrafter"/>
</dbReference>
<dbReference type="PANTHER" id="PTHR19290">
    <property type="entry name" value="BASIC HELIX-LOOP-HELIX PROTEIN NEUROGENIN-RELATED"/>
    <property type="match status" value="1"/>
</dbReference>
<dbReference type="GO" id="GO:0061564">
    <property type="term" value="P:axon development"/>
    <property type="evidence" value="ECO:0007669"/>
    <property type="project" value="TreeGrafter"/>
</dbReference>
<evidence type="ECO:0000256" key="1">
    <source>
        <dbReference type="SAM" id="MobiDB-lite"/>
    </source>
</evidence>
<dbReference type="Proteomes" id="UP000046395">
    <property type="component" value="Unassembled WGS sequence"/>
</dbReference>
<dbReference type="SMART" id="SM00353">
    <property type="entry name" value="HLH"/>
    <property type="match status" value="1"/>
</dbReference>
<feature type="compositionally biased region" description="Basic residues" evidence="1">
    <location>
        <begin position="46"/>
        <end position="56"/>
    </location>
</feature>
<dbReference type="STRING" id="70415.A0A5S6R340"/>
<proteinExistence type="predicted"/>
<feature type="compositionally biased region" description="Polar residues" evidence="1">
    <location>
        <begin position="33"/>
        <end position="42"/>
    </location>
</feature>
<dbReference type="GO" id="GO:0045944">
    <property type="term" value="P:positive regulation of transcription by RNA polymerase II"/>
    <property type="evidence" value="ECO:0007669"/>
    <property type="project" value="TreeGrafter"/>
</dbReference>
<name>A0A5S6R340_TRIMR</name>
<dbReference type="Gene3D" id="4.10.280.10">
    <property type="entry name" value="Helix-loop-helix DNA-binding domain"/>
    <property type="match status" value="1"/>
</dbReference>
<dbReference type="WBParaSite" id="TMUE_3000013577.1">
    <property type="protein sequence ID" value="TMUE_3000013577.1"/>
    <property type="gene ID" value="WBGene00301984"/>
</dbReference>
<accession>A0A5S6R340</accession>
<feature type="domain" description="BHLH" evidence="2">
    <location>
        <begin position="68"/>
        <end position="120"/>
    </location>
</feature>
<dbReference type="CDD" id="cd11428">
    <property type="entry name" value="bHLH_TS_NGN"/>
    <property type="match status" value="1"/>
</dbReference>
<dbReference type="PROSITE" id="PS50888">
    <property type="entry name" value="BHLH"/>
    <property type="match status" value="1"/>
</dbReference>
<sequence>MATASSHSHAEGFKQAETVPQSNVAKRRGASSAEGQKNTSCDTGRPRRKYRTRSKAKSPETVAVQRKVRRVKANNRERSRMHSLNDALDRLREVLPVMPDDNRLTKIETLRMAHNYILALTKILSASEEEGGSSSSPSSYLCNTAINTPVQTATPSAVDYMASSQTVEPVATVPPSVSSAGMEEQVCYYQPSNVYVPTGYYTNGWQTGVGGPGVGYQMNQPIDPNSYHPCSAYS</sequence>
<protein>
    <submittedName>
        <fullName evidence="4">BHLH domain-containing protein</fullName>
    </submittedName>
</protein>
<dbReference type="InterPro" id="IPR011598">
    <property type="entry name" value="bHLH_dom"/>
</dbReference>
<dbReference type="AlphaFoldDB" id="A0A5S6R340"/>
<dbReference type="SUPFAM" id="SSF47459">
    <property type="entry name" value="HLH, helix-loop-helix DNA-binding domain"/>
    <property type="match status" value="1"/>
</dbReference>
<dbReference type="GO" id="GO:0005634">
    <property type="term" value="C:nucleus"/>
    <property type="evidence" value="ECO:0007669"/>
    <property type="project" value="TreeGrafter"/>
</dbReference>
<dbReference type="InterPro" id="IPR036638">
    <property type="entry name" value="HLH_DNA-bd_sf"/>
</dbReference>
<organism evidence="3 4">
    <name type="scientific">Trichuris muris</name>
    <name type="common">Mouse whipworm</name>
    <dbReference type="NCBI Taxonomy" id="70415"/>
    <lineage>
        <taxon>Eukaryota</taxon>
        <taxon>Metazoa</taxon>
        <taxon>Ecdysozoa</taxon>
        <taxon>Nematoda</taxon>
        <taxon>Enoplea</taxon>
        <taxon>Dorylaimia</taxon>
        <taxon>Trichinellida</taxon>
        <taxon>Trichuridae</taxon>
        <taxon>Trichuris</taxon>
    </lineage>
</organism>
<dbReference type="Pfam" id="PF00010">
    <property type="entry name" value="HLH"/>
    <property type="match status" value="1"/>
</dbReference>
<reference evidence="4" key="1">
    <citation type="submission" date="2019-12" db="UniProtKB">
        <authorList>
            <consortium name="WormBaseParasite"/>
        </authorList>
    </citation>
    <scope>IDENTIFICATION</scope>
</reference>
<dbReference type="PANTHER" id="PTHR19290:SF163">
    <property type="entry name" value="BASIC HELIX-LOOP-HELIX NEURAL TRANSCRIPTION FACTOR TAP"/>
    <property type="match status" value="1"/>
</dbReference>
<evidence type="ECO:0000313" key="4">
    <source>
        <dbReference type="WBParaSite" id="TMUE_3000013577.1"/>
    </source>
</evidence>
<dbReference type="GO" id="GO:0007423">
    <property type="term" value="P:sensory organ development"/>
    <property type="evidence" value="ECO:0007669"/>
    <property type="project" value="TreeGrafter"/>
</dbReference>
<feature type="region of interest" description="Disordered" evidence="1">
    <location>
        <begin position="1"/>
        <end position="78"/>
    </location>
</feature>
<keyword evidence="3" id="KW-1185">Reference proteome</keyword>
<dbReference type="GO" id="GO:0046983">
    <property type="term" value="F:protein dimerization activity"/>
    <property type="evidence" value="ECO:0007669"/>
    <property type="project" value="InterPro"/>
</dbReference>